<comment type="cofactor">
    <cofactor evidence="2">
        <name>FAD</name>
        <dbReference type="ChEBI" id="CHEBI:57692"/>
    </cofactor>
</comment>
<proteinExistence type="inferred from homology"/>
<dbReference type="RefSeq" id="WP_311662202.1">
    <property type="nucleotide sequence ID" value="NZ_JAVRHT010000005.1"/>
</dbReference>
<dbReference type="GO" id="GO:0003904">
    <property type="term" value="F:deoxyribodipyrimidine photo-lyase activity"/>
    <property type="evidence" value="ECO:0007669"/>
    <property type="project" value="UniProtKB-EC"/>
</dbReference>
<evidence type="ECO:0000256" key="1">
    <source>
        <dbReference type="ARBA" id="ARBA00001932"/>
    </source>
</evidence>
<dbReference type="Proteomes" id="UP001267426">
    <property type="component" value="Unassembled WGS sequence"/>
</dbReference>
<evidence type="ECO:0000256" key="3">
    <source>
        <dbReference type="ARBA" id="ARBA00022630"/>
    </source>
</evidence>
<dbReference type="EMBL" id="JAVRHT010000005">
    <property type="protein sequence ID" value="MDT0630866.1"/>
    <property type="molecule type" value="Genomic_DNA"/>
</dbReference>
<dbReference type="PRINTS" id="PR00147">
    <property type="entry name" value="DNAPHOTLYASE"/>
</dbReference>
<evidence type="ECO:0000256" key="4">
    <source>
        <dbReference type="ARBA" id="ARBA00022827"/>
    </source>
</evidence>
<dbReference type="InterPro" id="IPR002081">
    <property type="entry name" value="Cryptochrome/DNA_photolyase_1"/>
</dbReference>
<dbReference type="SUPFAM" id="SSF52425">
    <property type="entry name" value="Cryptochrome/photolyase, N-terminal domain"/>
    <property type="match status" value="1"/>
</dbReference>
<comment type="cofactor">
    <cofactor evidence="1">
        <name>(6R)-5,10-methylene-5,6,7,8-tetrahydrofolate</name>
        <dbReference type="ChEBI" id="CHEBI:15636"/>
    </cofactor>
</comment>
<dbReference type="Gene3D" id="3.40.50.620">
    <property type="entry name" value="HUPs"/>
    <property type="match status" value="1"/>
</dbReference>
<evidence type="ECO:0000313" key="8">
    <source>
        <dbReference type="EMBL" id="MDT0630866.1"/>
    </source>
</evidence>
<keyword evidence="3 6" id="KW-0285">Flavoprotein</keyword>
<dbReference type="Gene3D" id="1.10.579.10">
    <property type="entry name" value="DNA Cyclobutane Dipyrimidine Photolyase, subunit A, domain 3"/>
    <property type="match status" value="1"/>
</dbReference>
<accession>A0ABU3BNJ7</accession>
<keyword evidence="9" id="KW-1185">Reference proteome</keyword>
<organism evidence="8 9">
    <name type="scientific">Rubrivirga litoralis</name>
    <dbReference type="NCBI Taxonomy" id="3075598"/>
    <lineage>
        <taxon>Bacteria</taxon>
        <taxon>Pseudomonadati</taxon>
        <taxon>Rhodothermota</taxon>
        <taxon>Rhodothermia</taxon>
        <taxon>Rhodothermales</taxon>
        <taxon>Rubricoccaceae</taxon>
        <taxon>Rubrivirga</taxon>
    </lineage>
</organism>
<sequence length="480" mass="53967">MPTTVVWLRNSLRLHDHPALTHAAERGGVVPVFVWAPDEEAPWAPGGAHRWWLHESLDALGRSLQEEGSRLVLRQGTSLDELKAVCEASGADRVVWQTRLAPALRRRDEAVREGLEAAGVEVRTFAGRVLHDPEQIRTGSGGPYRVFTPFWKKVRAQLDPGDPLPAPDLGGAAPATWPESADLDALGLTPEAQDGVDWAGGMRETWTPGEGGAAERLDTFVSQQLLHYDEERDFPAARGTSMLSPHLHWGEVSPRQVWAAANGWVSNGVTREAADAFLFEIGWREFSYHVLHHFPHMPDAPLKEKYERMPWAHDDDALRAWQRGRTGYPLVDAAMRQLWHVGWMHNRMRMVTASFLTKDLLVRWQDGERWFWDTLCGGDLANNAMGWQWAAGSGADAQPFFRIFNPLSQSTRYDPEGDYIRRWVPELSALPTKHLHAPWTAPPEVLEEAGVTLGETYPHPIVDHKEARERALEALKQVNV</sequence>
<name>A0ABU3BNJ7_9BACT</name>
<evidence type="ECO:0000259" key="7">
    <source>
        <dbReference type="PROSITE" id="PS51645"/>
    </source>
</evidence>
<gene>
    <name evidence="8" type="ORF">RM540_03820</name>
</gene>
<dbReference type="PROSITE" id="PS00394">
    <property type="entry name" value="DNA_PHOTOLYASES_1_1"/>
    <property type="match status" value="1"/>
</dbReference>
<dbReference type="InterPro" id="IPR036155">
    <property type="entry name" value="Crypto/Photolyase_N_sf"/>
</dbReference>
<comment type="caution">
    <text evidence="8">The sequence shown here is derived from an EMBL/GenBank/DDBJ whole genome shotgun (WGS) entry which is preliminary data.</text>
</comment>
<dbReference type="PANTHER" id="PTHR11455:SF9">
    <property type="entry name" value="CRYPTOCHROME CIRCADIAN CLOCK 5 ISOFORM X1"/>
    <property type="match status" value="1"/>
</dbReference>
<protein>
    <submittedName>
        <fullName evidence="8">Deoxyribodipyrimidine photo-lyase</fullName>
        <ecNumber evidence="8">4.1.99.3</ecNumber>
    </submittedName>
</protein>
<keyword evidence="8" id="KW-0456">Lyase</keyword>
<evidence type="ECO:0000313" key="9">
    <source>
        <dbReference type="Proteomes" id="UP001267426"/>
    </source>
</evidence>
<dbReference type="InterPro" id="IPR014729">
    <property type="entry name" value="Rossmann-like_a/b/a_fold"/>
</dbReference>
<dbReference type="InterPro" id="IPR005101">
    <property type="entry name" value="Cryptochr/Photolyase_FAD-bd"/>
</dbReference>
<dbReference type="Pfam" id="PF03441">
    <property type="entry name" value="FAD_binding_7"/>
    <property type="match status" value="1"/>
</dbReference>
<dbReference type="Gene3D" id="1.25.40.80">
    <property type="match status" value="1"/>
</dbReference>
<dbReference type="InterPro" id="IPR006050">
    <property type="entry name" value="DNA_photolyase_N"/>
</dbReference>
<keyword evidence="5 6" id="KW-0157">Chromophore</keyword>
<comment type="similarity">
    <text evidence="6">Belongs to the DNA photolyase family.</text>
</comment>
<evidence type="ECO:0000256" key="5">
    <source>
        <dbReference type="ARBA" id="ARBA00022991"/>
    </source>
</evidence>
<dbReference type="PROSITE" id="PS00691">
    <property type="entry name" value="DNA_PHOTOLYASES_1_2"/>
    <property type="match status" value="1"/>
</dbReference>
<dbReference type="Pfam" id="PF00875">
    <property type="entry name" value="DNA_photolyase"/>
    <property type="match status" value="1"/>
</dbReference>
<evidence type="ECO:0000256" key="2">
    <source>
        <dbReference type="ARBA" id="ARBA00001974"/>
    </source>
</evidence>
<evidence type="ECO:0000256" key="6">
    <source>
        <dbReference type="RuleBase" id="RU004182"/>
    </source>
</evidence>
<dbReference type="InterPro" id="IPR036134">
    <property type="entry name" value="Crypto/Photolyase_FAD-like_sf"/>
</dbReference>
<dbReference type="PANTHER" id="PTHR11455">
    <property type="entry name" value="CRYPTOCHROME"/>
    <property type="match status" value="1"/>
</dbReference>
<dbReference type="EC" id="4.1.99.3" evidence="8"/>
<dbReference type="InterPro" id="IPR018394">
    <property type="entry name" value="DNA_photolyase_1_CS_C"/>
</dbReference>
<dbReference type="PROSITE" id="PS51645">
    <property type="entry name" value="PHR_CRY_ALPHA_BETA"/>
    <property type="match status" value="1"/>
</dbReference>
<reference evidence="8 9" key="1">
    <citation type="submission" date="2023-09" db="EMBL/GenBank/DDBJ databases">
        <authorList>
            <person name="Rey-Velasco X."/>
        </authorList>
    </citation>
    <scope>NUCLEOTIDE SEQUENCE [LARGE SCALE GENOMIC DNA]</scope>
    <source>
        <strain evidence="8 9">F394</strain>
    </source>
</reference>
<keyword evidence="4 6" id="KW-0274">FAD</keyword>
<dbReference type="SUPFAM" id="SSF48173">
    <property type="entry name" value="Cryptochrome/photolyase FAD-binding domain"/>
    <property type="match status" value="1"/>
</dbReference>
<feature type="domain" description="Photolyase/cryptochrome alpha/beta" evidence="7">
    <location>
        <begin position="2"/>
        <end position="130"/>
    </location>
</feature>